<keyword evidence="3" id="KW-0295">Fungicide</keyword>
<keyword evidence="7" id="KW-1185">Reference proteome</keyword>
<evidence type="ECO:0000313" key="7">
    <source>
        <dbReference type="Proteomes" id="UP000324897"/>
    </source>
</evidence>
<dbReference type="Proteomes" id="UP000324897">
    <property type="component" value="Chromosome 1"/>
</dbReference>
<comment type="caution">
    <text evidence="6">The sequence shown here is derived from an EMBL/GenBank/DDBJ whole genome shotgun (WGS) entry which is preliminary data.</text>
</comment>
<keyword evidence="2" id="KW-0929">Antimicrobial</keyword>
<sequence length="101" mass="10686">MVSKKAPSLLALAVFGLLVSSSFASNVASAMAPANGVVPQDGQAYCEVMAPCNVPKCTLLCLRQDLDSELGFCTLKPDFQVYCCCRVPDSEPPLRLSATTN</sequence>
<name>A0A5J9UV85_9POAL</name>
<evidence type="ECO:0000256" key="5">
    <source>
        <dbReference type="SAM" id="SignalP"/>
    </source>
</evidence>
<comment type="similarity">
    <text evidence="1">Belongs to the DEFL family.</text>
</comment>
<gene>
    <name evidence="6" type="ORF">EJB05_19252</name>
</gene>
<dbReference type="AlphaFoldDB" id="A0A5J9UV85"/>
<keyword evidence="4" id="KW-0611">Plant defense</keyword>
<keyword evidence="5" id="KW-0732">Signal</keyword>
<organism evidence="6 7">
    <name type="scientific">Eragrostis curvula</name>
    <name type="common">weeping love grass</name>
    <dbReference type="NCBI Taxonomy" id="38414"/>
    <lineage>
        <taxon>Eukaryota</taxon>
        <taxon>Viridiplantae</taxon>
        <taxon>Streptophyta</taxon>
        <taxon>Embryophyta</taxon>
        <taxon>Tracheophyta</taxon>
        <taxon>Spermatophyta</taxon>
        <taxon>Magnoliopsida</taxon>
        <taxon>Liliopsida</taxon>
        <taxon>Poales</taxon>
        <taxon>Poaceae</taxon>
        <taxon>PACMAD clade</taxon>
        <taxon>Chloridoideae</taxon>
        <taxon>Eragrostideae</taxon>
        <taxon>Eragrostidinae</taxon>
        <taxon>Eragrostis</taxon>
    </lineage>
</organism>
<dbReference type="EMBL" id="RWGY01000011">
    <property type="protein sequence ID" value="TVU27752.1"/>
    <property type="molecule type" value="Genomic_DNA"/>
</dbReference>
<accession>A0A5J9UV85</accession>
<protein>
    <recommendedName>
        <fullName evidence="8">Knottin scorpion toxin-like domain-containing protein</fullName>
    </recommendedName>
</protein>
<dbReference type="Gramene" id="TVU27752">
    <property type="protein sequence ID" value="TVU27752"/>
    <property type="gene ID" value="EJB05_19252"/>
</dbReference>
<evidence type="ECO:0000256" key="3">
    <source>
        <dbReference type="ARBA" id="ARBA00022577"/>
    </source>
</evidence>
<dbReference type="InterPro" id="IPR010851">
    <property type="entry name" value="DEFL"/>
</dbReference>
<feature type="chain" id="PRO_5023837727" description="Knottin scorpion toxin-like domain-containing protein" evidence="5">
    <location>
        <begin position="25"/>
        <end position="101"/>
    </location>
</feature>
<evidence type="ECO:0000256" key="2">
    <source>
        <dbReference type="ARBA" id="ARBA00022529"/>
    </source>
</evidence>
<proteinExistence type="inferred from homology"/>
<reference evidence="6 7" key="1">
    <citation type="journal article" date="2019" name="Sci. Rep.">
        <title>A high-quality genome of Eragrostis curvula grass provides insights into Poaceae evolution and supports new strategies to enhance forage quality.</title>
        <authorList>
            <person name="Carballo J."/>
            <person name="Santos B.A.C.M."/>
            <person name="Zappacosta D."/>
            <person name="Garbus I."/>
            <person name="Selva J.P."/>
            <person name="Gallo C.A."/>
            <person name="Diaz A."/>
            <person name="Albertini E."/>
            <person name="Caccamo M."/>
            <person name="Echenique V."/>
        </authorList>
    </citation>
    <scope>NUCLEOTIDE SEQUENCE [LARGE SCALE GENOMIC DNA]</scope>
    <source>
        <strain evidence="7">cv. Victoria</strain>
        <tissue evidence="6">Leaf</tissue>
    </source>
</reference>
<dbReference type="Pfam" id="PF25052">
    <property type="entry name" value="AtDEF-like"/>
    <property type="match status" value="1"/>
</dbReference>
<evidence type="ECO:0000256" key="1">
    <source>
        <dbReference type="ARBA" id="ARBA00006722"/>
    </source>
</evidence>
<evidence type="ECO:0000313" key="6">
    <source>
        <dbReference type="EMBL" id="TVU27752.1"/>
    </source>
</evidence>
<evidence type="ECO:0000256" key="4">
    <source>
        <dbReference type="ARBA" id="ARBA00022821"/>
    </source>
</evidence>
<dbReference type="GO" id="GO:0031640">
    <property type="term" value="P:killing of cells of another organism"/>
    <property type="evidence" value="ECO:0007669"/>
    <property type="project" value="UniProtKB-KW"/>
</dbReference>
<feature type="non-terminal residue" evidence="6">
    <location>
        <position position="1"/>
    </location>
</feature>
<feature type="signal peptide" evidence="5">
    <location>
        <begin position="1"/>
        <end position="24"/>
    </location>
</feature>
<evidence type="ECO:0008006" key="8">
    <source>
        <dbReference type="Google" id="ProtNLM"/>
    </source>
</evidence>
<dbReference type="GO" id="GO:0050832">
    <property type="term" value="P:defense response to fungus"/>
    <property type="evidence" value="ECO:0007669"/>
    <property type="project" value="UniProtKB-KW"/>
</dbReference>